<comment type="caution">
    <text evidence="1">The sequence shown here is derived from an EMBL/GenBank/DDBJ whole genome shotgun (WGS) entry which is preliminary data.</text>
</comment>
<organism evidence="1 2">
    <name type="scientific">Flavobacterium plantiphilum</name>
    <dbReference type="NCBI Taxonomy" id="3163297"/>
    <lineage>
        <taxon>Bacteria</taxon>
        <taxon>Pseudomonadati</taxon>
        <taxon>Bacteroidota</taxon>
        <taxon>Flavobacteriia</taxon>
        <taxon>Flavobacteriales</taxon>
        <taxon>Flavobacteriaceae</taxon>
        <taxon>Flavobacterium</taxon>
    </lineage>
</organism>
<sequence>MTKKKLSFDLNNIIKWAEINWIKFEIYTSIDALKKLVILQNEGFEIVHKDLNSKTSEVRSLNTQMDEQDFDQYITHLYGIDEEIISELKRIQNISKVISIFAVLESKLKVIRDKIQNDFKPNFELNKTNSVFLGHWKFLRLFLNDKNVKSEKYFTPIFNQMEVRNIFNHQDGIATKEQYDKLLHIEGLKFKEFEKMYYLENIEEIFIENLFLKIESFFNELLKELQDRTNEIVK</sequence>
<evidence type="ECO:0000313" key="1">
    <source>
        <dbReference type="EMBL" id="MFL9832206.1"/>
    </source>
</evidence>
<protein>
    <recommendedName>
        <fullName evidence="3">RiboL-PSP-HEPN domain-containing protein</fullName>
    </recommendedName>
</protein>
<proteinExistence type="predicted"/>
<dbReference type="Proteomes" id="UP001629260">
    <property type="component" value="Unassembled WGS sequence"/>
</dbReference>
<keyword evidence="2" id="KW-1185">Reference proteome</keyword>
<evidence type="ECO:0000313" key="2">
    <source>
        <dbReference type="Proteomes" id="UP001629260"/>
    </source>
</evidence>
<gene>
    <name evidence="1" type="ORF">ABS764_15245</name>
</gene>
<evidence type="ECO:0008006" key="3">
    <source>
        <dbReference type="Google" id="ProtNLM"/>
    </source>
</evidence>
<name>A0ABW8XWC3_9FLAO</name>
<reference evidence="1 2" key="1">
    <citation type="submission" date="2024-06" db="EMBL/GenBank/DDBJ databases">
        <authorList>
            <person name="Kaempfer P."/>
            <person name="Viver T."/>
        </authorList>
    </citation>
    <scope>NUCLEOTIDE SEQUENCE [LARGE SCALE GENOMIC DNA]</scope>
    <source>
        <strain evidence="1 2">ST-87</strain>
    </source>
</reference>
<accession>A0ABW8XWC3</accession>
<dbReference type="RefSeq" id="WP_408082654.1">
    <property type="nucleotide sequence ID" value="NZ_JBELQA010000010.1"/>
</dbReference>
<dbReference type="EMBL" id="JBELQA010000010">
    <property type="protein sequence ID" value="MFL9832206.1"/>
    <property type="molecule type" value="Genomic_DNA"/>
</dbReference>